<feature type="domain" description="Tf2-1-like SH3-like" evidence="1">
    <location>
        <begin position="225"/>
        <end position="275"/>
    </location>
</feature>
<dbReference type="PANTHER" id="PTHR46148:SF60">
    <property type="entry name" value="CHROMO DOMAIN-CONTAINING PROTEIN"/>
    <property type="match status" value="1"/>
</dbReference>
<evidence type="ECO:0000313" key="2">
    <source>
        <dbReference type="EMBL" id="GJT22681.1"/>
    </source>
</evidence>
<name>A0ABQ5C9M8_9ASTR</name>
<comment type="caution">
    <text evidence="2">The sequence shown here is derived from an EMBL/GenBank/DDBJ whole genome shotgun (WGS) entry which is preliminary data.</text>
</comment>
<gene>
    <name evidence="2" type="ORF">Tco_0892618</name>
</gene>
<dbReference type="InterPro" id="IPR056924">
    <property type="entry name" value="SH3_Tf2-1"/>
</dbReference>
<evidence type="ECO:0000313" key="3">
    <source>
        <dbReference type="Proteomes" id="UP001151760"/>
    </source>
</evidence>
<accession>A0ABQ5C9M8</accession>
<keyword evidence="3" id="KW-1185">Reference proteome</keyword>
<reference evidence="2" key="1">
    <citation type="journal article" date="2022" name="Int. J. Mol. Sci.">
        <title>Draft Genome of Tanacetum Coccineum: Genomic Comparison of Closely Related Tanacetum-Family Plants.</title>
        <authorList>
            <person name="Yamashiro T."/>
            <person name="Shiraishi A."/>
            <person name="Nakayama K."/>
            <person name="Satake H."/>
        </authorList>
    </citation>
    <scope>NUCLEOTIDE SEQUENCE</scope>
</reference>
<evidence type="ECO:0000259" key="1">
    <source>
        <dbReference type="Pfam" id="PF24626"/>
    </source>
</evidence>
<reference evidence="2" key="2">
    <citation type="submission" date="2022-01" db="EMBL/GenBank/DDBJ databases">
        <authorList>
            <person name="Yamashiro T."/>
            <person name="Shiraishi A."/>
            <person name="Satake H."/>
            <person name="Nakayama K."/>
        </authorList>
    </citation>
    <scope>NUCLEOTIDE SEQUENCE</scope>
</reference>
<protein>
    <recommendedName>
        <fullName evidence="1">Tf2-1-like SH3-like domain-containing protein</fullName>
    </recommendedName>
</protein>
<proteinExistence type="predicted"/>
<dbReference type="Proteomes" id="UP001151760">
    <property type="component" value="Unassembled WGS sequence"/>
</dbReference>
<dbReference type="EMBL" id="BQNB010013989">
    <property type="protein sequence ID" value="GJT22681.1"/>
    <property type="molecule type" value="Genomic_DNA"/>
</dbReference>
<sequence length="427" mass="49798">MSVAEPNLKGPYRMAPDELKEYKEHYRRSWRMALYLDHYRIVVCEVYEVRVLKQQVAFLVMNLSEMASLMDPTRRELNMRQERWLELLENYDTNIQYHPGKANVLVANWARMRIDSRPHATIKEAQGTTVIELLCRMLKTVNILIHSVDDTVLCGLKIGLCVLNDRGQLSRRKVNDEALVLHFTIHPAAGDSYLEIGRGGMRFPWISLLVPTTYKRRDALSFNIGDRVFLKVSPFRGVKRFGIKGKLSPRFISPFEILERIGEVSYRLALPPQFSLICLVVPKKPEFQFWIGRDEFMEETKLFPFEKILWKNHPEREATWETESLCELVIPHFSLSSFVQEYSDLNIKVQIPRLFTYGARDSMVTMIDFVCCLVIPFAPYIVSFDFPLSFAFDYIYLFTRLCKLSRTFFSCGKYLTRAGVAFQAMIC</sequence>
<dbReference type="PANTHER" id="PTHR46148">
    <property type="entry name" value="CHROMO DOMAIN-CONTAINING PROTEIN"/>
    <property type="match status" value="1"/>
</dbReference>
<organism evidence="2 3">
    <name type="scientific">Tanacetum coccineum</name>
    <dbReference type="NCBI Taxonomy" id="301880"/>
    <lineage>
        <taxon>Eukaryota</taxon>
        <taxon>Viridiplantae</taxon>
        <taxon>Streptophyta</taxon>
        <taxon>Embryophyta</taxon>
        <taxon>Tracheophyta</taxon>
        <taxon>Spermatophyta</taxon>
        <taxon>Magnoliopsida</taxon>
        <taxon>eudicotyledons</taxon>
        <taxon>Gunneridae</taxon>
        <taxon>Pentapetalae</taxon>
        <taxon>asterids</taxon>
        <taxon>campanulids</taxon>
        <taxon>Asterales</taxon>
        <taxon>Asteraceae</taxon>
        <taxon>Asteroideae</taxon>
        <taxon>Anthemideae</taxon>
        <taxon>Anthemidinae</taxon>
        <taxon>Tanacetum</taxon>
    </lineage>
</organism>
<dbReference type="Pfam" id="PF24626">
    <property type="entry name" value="SH3_Tf2-1"/>
    <property type="match status" value="1"/>
</dbReference>